<name>A0AAW2KL34_SESRA</name>
<feature type="compositionally biased region" description="Basic residues" evidence="1">
    <location>
        <begin position="99"/>
        <end position="109"/>
    </location>
</feature>
<proteinExistence type="predicted"/>
<feature type="compositionally biased region" description="Low complexity" evidence="1">
    <location>
        <begin position="110"/>
        <end position="129"/>
    </location>
</feature>
<evidence type="ECO:0000313" key="2">
    <source>
        <dbReference type="EMBL" id="KAL0307173.1"/>
    </source>
</evidence>
<feature type="region of interest" description="Disordered" evidence="1">
    <location>
        <begin position="99"/>
        <end position="129"/>
    </location>
</feature>
<protein>
    <submittedName>
        <fullName evidence="2">Uncharacterized protein</fullName>
    </submittedName>
</protein>
<reference evidence="2" key="2">
    <citation type="journal article" date="2024" name="Plant">
        <title>Genomic evolution and insights into agronomic trait innovations of Sesamum species.</title>
        <authorList>
            <person name="Miao H."/>
            <person name="Wang L."/>
            <person name="Qu L."/>
            <person name="Liu H."/>
            <person name="Sun Y."/>
            <person name="Le M."/>
            <person name="Wang Q."/>
            <person name="Wei S."/>
            <person name="Zheng Y."/>
            <person name="Lin W."/>
            <person name="Duan Y."/>
            <person name="Cao H."/>
            <person name="Xiong S."/>
            <person name="Wang X."/>
            <person name="Wei L."/>
            <person name="Li C."/>
            <person name="Ma Q."/>
            <person name="Ju M."/>
            <person name="Zhao R."/>
            <person name="Li G."/>
            <person name="Mu C."/>
            <person name="Tian Q."/>
            <person name="Mei H."/>
            <person name="Zhang T."/>
            <person name="Gao T."/>
            <person name="Zhang H."/>
        </authorList>
    </citation>
    <scope>NUCLEOTIDE SEQUENCE</scope>
    <source>
        <strain evidence="2">G02</strain>
    </source>
</reference>
<organism evidence="2">
    <name type="scientific">Sesamum radiatum</name>
    <name type="common">Black benniseed</name>
    <dbReference type="NCBI Taxonomy" id="300843"/>
    <lineage>
        <taxon>Eukaryota</taxon>
        <taxon>Viridiplantae</taxon>
        <taxon>Streptophyta</taxon>
        <taxon>Embryophyta</taxon>
        <taxon>Tracheophyta</taxon>
        <taxon>Spermatophyta</taxon>
        <taxon>Magnoliopsida</taxon>
        <taxon>eudicotyledons</taxon>
        <taxon>Gunneridae</taxon>
        <taxon>Pentapetalae</taxon>
        <taxon>asterids</taxon>
        <taxon>lamiids</taxon>
        <taxon>Lamiales</taxon>
        <taxon>Pedaliaceae</taxon>
        <taxon>Sesamum</taxon>
    </lineage>
</organism>
<reference evidence="2" key="1">
    <citation type="submission" date="2020-06" db="EMBL/GenBank/DDBJ databases">
        <authorList>
            <person name="Li T."/>
            <person name="Hu X."/>
            <person name="Zhang T."/>
            <person name="Song X."/>
            <person name="Zhang H."/>
            <person name="Dai N."/>
            <person name="Sheng W."/>
            <person name="Hou X."/>
            <person name="Wei L."/>
        </authorList>
    </citation>
    <scope>NUCLEOTIDE SEQUENCE</scope>
    <source>
        <strain evidence="2">G02</strain>
        <tissue evidence="2">Leaf</tissue>
    </source>
</reference>
<dbReference type="EMBL" id="JACGWJ010000028">
    <property type="protein sequence ID" value="KAL0307173.1"/>
    <property type="molecule type" value="Genomic_DNA"/>
</dbReference>
<accession>A0AAW2KL34</accession>
<sequence length="322" mass="34690">MVLLQVFASLDPNNEVSTFLPIAFVVLSSFDWPENLCPLVEYYRIWACKFLPSGCALSALPFPANLLHTAPFQARLTSPFGAEHFSRLLKLLGASPSACKHHGQGKKSRTPAATTGSTGQAAGQQATAPTAVTAVADTKDNTKATSSEFQAFISDLEASLPFNPLNYASADHGSNTSGRQEVELLLGKGEKTGATVSAKPSFAGLFSTNRKLTMDNKLSKFKIEDGTITLESDDLTDVRAKLGFCIVATLPTSSPACKLFARCPNLGELRFNNITAADLCSDLQEMMTVNASLPEVHIFITVDRSFSKRCRITLSSRRMISV</sequence>
<dbReference type="AlphaFoldDB" id="A0AAW2KL34"/>
<gene>
    <name evidence="2" type="ORF">Sradi_6134600</name>
</gene>
<comment type="caution">
    <text evidence="2">The sequence shown here is derived from an EMBL/GenBank/DDBJ whole genome shotgun (WGS) entry which is preliminary data.</text>
</comment>
<evidence type="ECO:0000256" key="1">
    <source>
        <dbReference type="SAM" id="MobiDB-lite"/>
    </source>
</evidence>